<reference evidence="3" key="1">
    <citation type="submission" date="2016-10" db="EMBL/GenBank/DDBJ databases">
        <authorList>
            <person name="Varghese N."/>
            <person name="Submissions S."/>
        </authorList>
    </citation>
    <scope>NUCLEOTIDE SEQUENCE [LARGE SCALE GENOMIC DNA]</scope>
    <source>
        <strain evidence="3">DSM 45460</strain>
    </source>
</reference>
<dbReference type="EMBL" id="FNFM01000011">
    <property type="protein sequence ID" value="SDK71835.1"/>
    <property type="molecule type" value="Genomic_DNA"/>
</dbReference>
<accession>A0A1G9E6Y0</accession>
<protein>
    <submittedName>
        <fullName evidence="2">Uncharacterized protein</fullName>
    </submittedName>
</protein>
<evidence type="ECO:0000313" key="3">
    <source>
        <dbReference type="Proteomes" id="UP000199213"/>
    </source>
</evidence>
<proteinExistence type="predicted"/>
<gene>
    <name evidence="2" type="ORF">SAMN04487820_111155</name>
</gene>
<dbReference type="AlphaFoldDB" id="A0A1G9E6Y0"/>
<sequence length="286" mass="29614">MREEQRTRRGRPGGVSGLVPTHPRLGAVAALLAGLVVLGSAGGLSRPALVAAQQPQPSRSEVAPTESGSPSAGPESTATSDEAAPSEATVPSASQAPPSESGMSSSPSNSPDIGATAPTHERGETRLPLASEQSPDVRPGPGRSWTLTASSLTLRGVHYQGFAMREVAGEQVRTMHFTVDELLIRDLVQRGDLGNGKVARVAAAPGSVSSVTEGPIELYTRKLTGTLNVVGYPLVPVEMSPEAFLLPDVDLGFLELPELTFSDAVVRNAELSGGKLFIPGAEISLE</sequence>
<organism evidence="2 3">
    <name type="scientific">Actinopolyspora mzabensis</name>
    <dbReference type="NCBI Taxonomy" id="995066"/>
    <lineage>
        <taxon>Bacteria</taxon>
        <taxon>Bacillati</taxon>
        <taxon>Actinomycetota</taxon>
        <taxon>Actinomycetes</taxon>
        <taxon>Actinopolysporales</taxon>
        <taxon>Actinopolysporaceae</taxon>
        <taxon>Actinopolyspora</taxon>
    </lineage>
</organism>
<name>A0A1G9E6Y0_ACTMZ</name>
<evidence type="ECO:0000313" key="2">
    <source>
        <dbReference type="EMBL" id="SDK71835.1"/>
    </source>
</evidence>
<feature type="region of interest" description="Disordered" evidence="1">
    <location>
        <begin position="1"/>
        <end position="21"/>
    </location>
</feature>
<evidence type="ECO:0000256" key="1">
    <source>
        <dbReference type="SAM" id="MobiDB-lite"/>
    </source>
</evidence>
<dbReference type="Proteomes" id="UP000199213">
    <property type="component" value="Unassembled WGS sequence"/>
</dbReference>
<keyword evidence="3" id="KW-1185">Reference proteome</keyword>
<feature type="region of interest" description="Disordered" evidence="1">
    <location>
        <begin position="49"/>
        <end position="144"/>
    </location>
</feature>
<feature type="compositionally biased region" description="Low complexity" evidence="1">
    <location>
        <begin position="94"/>
        <end position="111"/>
    </location>
</feature>
<feature type="compositionally biased region" description="Polar residues" evidence="1">
    <location>
        <begin position="66"/>
        <end position="80"/>
    </location>
</feature>